<evidence type="ECO:0000256" key="1">
    <source>
        <dbReference type="PROSITE-ProRule" id="PRU00076"/>
    </source>
</evidence>
<dbReference type="Pfam" id="PF00147">
    <property type="entry name" value="Fibrinogen_C"/>
    <property type="match status" value="1"/>
</dbReference>
<dbReference type="PROSITE" id="PS51406">
    <property type="entry name" value="FIBRINOGEN_C_2"/>
    <property type="match status" value="1"/>
</dbReference>
<dbReference type="InterPro" id="IPR002181">
    <property type="entry name" value="Fibrinogen_a/b/g_C_dom"/>
</dbReference>
<dbReference type="Gene3D" id="3.90.215.10">
    <property type="entry name" value="Gamma Fibrinogen, chain A, domain 1"/>
    <property type="match status" value="1"/>
</dbReference>
<dbReference type="AlphaFoldDB" id="A0A9Q1BVQ6"/>
<dbReference type="OrthoDB" id="5985519at2759"/>
<reference evidence="4" key="1">
    <citation type="submission" date="2021-10" db="EMBL/GenBank/DDBJ databases">
        <title>Tropical sea cucumber genome reveals ecological adaptation and Cuvierian tubules defense mechanism.</title>
        <authorList>
            <person name="Chen T."/>
        </authorList>
    </citation>
    <scope>NUCLEOTIDE SEQUENCE</scope>
    <source>
        <strain evidence="4">Nanhai2018</strain>
        <tissue evidence="4">Muscle</tissue>
    </source>
</reference>
<dbReference type="InterPro" id="IPR000742">
    <property type="entry name" value="EGF"/>
</dbReference>
<comment type="caution">
    <text evidence="4">The sequence shown here is derived from an EMBL/GenBank/DDBJ whole genome shotgun (WGS) entry which is preliminary data.</text>
</comment>
<feature type="domain" description="EGF-like" evidence="2">
    <location>
        <begin position="80"/>
        <end position="118"/>
    </location>
</feature>
<keyword evidence="5" id="KW-1185">Reference proteome</keyword>
<proteinExistence type="predicted"/>
<evidence type="ECO:0000313" key="4">
    <source>
        <dbReference type="EMBL" id="KAJ8033533.1"/>
    </source>
</evidence>
<gene>
    <name evidence="4" type="ORF">HOLleu_23798</name>
</gene>
<name>A0A9Q1BVQ6_HOLLE</name>
<accession>A0A9Q1BVQ6</accession>
<dbReference type="InterPro" id="IPR036056">
    <property type="entry name" value="Fibrinogen-like_C"/>
</dbReference>
<comment type="caution">
    <text evidence="1">Lacks conserved residue(s) required for the propagation of feature annotation.</text>
</comment>
<dbReference type="SUPFAM" id="SSF56496">
    <property type="entry name" value="Fibrinogen C-terminal domain-like"/>
    <property type="match status" value="1"/>
</dbReference>
<dbReference type="Gene3D" id="2.10.25.10">
    <property type="entry name" value="Laminin"/>
    <property type="match status" value="2"/>
</dbReference>
<dbReference type="InterPro" id="IPR025615">
    <property type="entry name" value="TILa_dom"/>
</dbReference>
<sequence length="166" mass="17956">MKYGNCSCQATCEDPRNENGCNNACTDEQTCVCAEGYLMRGSNCIPEQECGCFVEREGVIKDGESYTSSDCSRTCTCRSNQLTCQDYACSTDATCRQIEGAYQCQCNAGYIGNGQSCAKGTDCMDLYNAGVTTDGVYTIQPTGWPSPGFQVYCEMESNGGGWTVRT</sequence>
<evidence type="ECO:0000259" key="2">
    <source>
        <dbReference type="PROSITE" id="PS50026"/>
    </source>
</evidence>
<dbReference type="PROSITE" id="PS50026">
    <property type="entry name" value="EGF_3"/>
    <property type="match status" value="1"/>
</dbReference>
<dbReference type="PANTHER" id="PTHR46160">
    <property type="entry name" value="ALPHA-TECTORIN-RELATED"/>
    <property type="match status" value="1"/>
</dbReference>
<dbReference type="NCBIfam" id="NF040941">
    <property type="entry name" value="GGGWT_bact"/>
    <property type="match status" value="1"/>
</dbReference>
<evidence type="ECO:0000313" key="5">
    <source>
        <dbReference type="Proteomes" id="UP001152320"/>
    </source>
</evidence>
<dbReference type="SMART" id="SM00181">
    <property type="entry name" value="EGF"/>
    <property type="match status" value="2"/>
</dbReference>
<dbReference type="Pfam" id="PF01826">
    <property type="entry name" value="TIL"/>
    <property type="match status" value="1"/>
</dbReference>
<dbReference type="Pfam" id="PF12714">
    <property type="entry name" value="TILa"/>
    <property type="match status" value="1"/>
</dbReference>
<feature type="domain" description="Fibrinogen C-terminal" evidence="3">
    <location>
        <begin position="114"/>
        <end position="166"/>
    </location>
</feature>
<dbReference type="Proteomes" id="UP001152320">
    <property type="component" value="Chromosome 11"/>
</dbReference>
<dbReference type="PANTHER" id="PTHR46160:SF9">
    <property type="entry name" value="PROTEIN PRY2-RELATED"/>
    <property type="match status" value="1"/>
</dbReference>
<dbReference type="InterPro" id="IPR014716">
    <property type="entry name" value="Fibrinogen_a/b/g_C_1"/>
</dbReference>
<dbReference type="EMBL" id="JAIZAY010000011">
    <property type="protein sequence ID" value="KAJ8033533.1"/>
    <property type="molecule type" value="Genomic_DNA"/>
</dbReference>
<protein>
    <submittedName>
        <fullName evidence="4">Zonadhesin</fullName>
    </submittedName>
</protein>
<dbReference type="PROSITE" id="PS01186">
    <property type="entry name" value="EGF_2"/>
    <property type="match status" value="1"/>
</dbReference>
<organism evidence="4 5">
    <name type="scientific">Holothuria leucospilota</name>
    <name type="common">Black long sea cucumber</name>
    <name type="synonym">Mertensiothuria leucospilota</name>
    <dbReference type="NCBI Taxonomy" id="206669"/>
    <lineage>
        <taxon>Eukaryota</taxon>
        <taxon>Metazoa</taxon>
        <taxon>Echinodermata</taxon>
        <taxon>Eleutherozoa</taxon>
        <taxon>Echinozoa</taxon>
        <taxon>Holothuroidea</taxon>
        <taxon>Aspidochirotacea</taxon>
        <taxon>Aspidochirotida</taxon>
        <taxon>Holothuriidae</taxon>
        <taxon>Holothuria</taxon>
    </lineage>
</organism>
<keyword evidence="1" id="KW-0245">EGF-like domain</keyword>
<evidence type="ECO:0000259" key="3">
    <source>
        <dbReference type="PROSITE" id="PS51406"/>
    </source>
</evidence>
<dbReference type="InterPro" id="IPR052749">
    <property type="entry name" value="Alpha-tectorin"/>
</dbReference>
<dbReference type="CDD" id="cd19941">
    <property type="entry name" value="TIL"/>
    <property type="match status" value="1"/>
</dbReference>
<dbReference type="InterPro" id="IPR002919">
    <property type="entry name" value="TIL_dom"/>
</dbReference>